<feature type="domain" description="Glycosyltransferase subfamily 4-like N-terminal" evidence="2">
    <location>
        <begin position="19"/>
        <end position="184"/>
    </location>
</feature>
<feature type="domain" description="Glycosyl transferase family 1" evidence="1">
    <location>
        <begin position="197"/>
        <end position="351"/>
    </location>
</feature>
<name>A0A266Q942_9GAMM</name>
<dbReference type="PANTHER" id="PTHR12526:SF631">
    <property type="entry name" value="BLL6306 PROTEIN"/>
    <property type="match status" value="1"/>
</dbReference>
<dbReference type="GO" id="GO:0016757">
    <property type="term" value="F:glycosyltransferase activity"/>
    <property type="evidence" value="ECO:0007669"/>
    <property type="project" value="InterPro"/>
</dbReference>
<dbReference type="PANTHER" id="PTHR12526">
    <property type="entry name" value="GLYCOSYLTRANSFERASE"/>
    <property type="match status" value="1"/>
</dbReference>
<dbReference type="InterPro" id="IPR028098">
    <property type="entry name" value="Glyco_trans_4-like_N"/>
</dbReference>
<sequence>MKKTRVCLVAFKYFPEWAGVARSASRLVKYLMEAGMEVHVVVAPGDQPIYPQADNFIETINNPGFDEHGSLVYRPKIAQEEVMGGMLEFLKLLDARYHFDIFHGYWLPLAFPCLMIAQKNRPVIGSIRGNDAFKEGVLPQSLPYVSSVLNHASWITSVCSDLLDGVGAISSISGRSSVILNGIDSTGFPMWKGGDATRGVVGSSGEFRFKKAIPDLIEAYSLVPRELRKTLMLCGPFSDENQERISQEKINTLLLESEVRITGYLERTALLNEITNFNVFVINSYHDGLPNTLLEAASCGIPIVATKTGGMLDVLVDNENALLVDPGDIAAMARAITRVLTDVDLARKLSAGSYHLKKLMSFEHEKSEWLFLYKTLLERPTIKSISDLIEV</sequence>
<evidence type="ECO:0000259" key="1">
    <source>
        <dbReference type="Pfam" id="PF00534"/>
    </source>
</evidence>
<dbReference type="Gene3D" id="3.40.50.2000">
    <property type="entry name" value="Glycogen Phosphorylase B"/>
    <property type="match status" value="2"/>
</dbReference>
<dbReference type="SUPFAM" id="SSF53756">
    <property type="entry name" value="UDP-Glycosyltransferase/glycogen phosphorylase"/>
    <property type="match status" value="1"/>
</dbReference>
<dbReference type="CDD" id="cd03801">
    <property type="entry name" value="GT4_PimA-like"/>
    <property type="match status" value="1"/>
</dbReference>
<dbReference type="EMBL" id="NHNI01000001">
    <property type="protein sequence ID" value="OZY86394.1"/>
    <property type="molecule type" value="Genomic_DNA"/>
</dbReference>
<evidence type="ECO:0008006" key="5">
    <source>
        <dbReference type="Google" id="ProtNLM"/>
    </source>
</evidence>
<organism evidence="3 4">
    <name type="scientific">Cellvibrio mixtus</name>
    <dbReference type="NCBI Taxonomy" id="39650"/>
    <lineage>
        <taxon>Bacteria</taxon>
        <taxon>Pseudomonadati</taxon>
        <taxon>Pseudomonadota</taxon>
        <taxon>Gammaproteobacteria</taxon>
        <taxon>Cellvibrionales</taxon>
        <taxon>Cellvibrionaceae</taxon>
        <taxon>Cellvibrio</taxon>
    </lineage>
</organism>
<comment type="caution">
    <text evidence="3">The sequence shown here is derived from an EMBL/GenBank/DDBJ whole genome shotgun (WGS) entry which is preliminary data.</text>
</comment>
<dbReference type="AlphaFoldDB" id="A0A266Q942"/>
<dbReference type="Proteomes" id="UP000216101">
    <property type="component" value="Unassembled WGS sequence"/>
</dbReference>
<reference evidence="4" key="1">
    <citation type="submission" date="2017-05" db="EMBL/GenBank/DDBJ databases">
        <authorList>
            <person name="Barney B.M."/>
        </authorList>
    </citation>
    <scope>NUCLEOTIDE SEQUENCE [LARGE SCALE GENOMIC DNA]</scope>
    <source>
        <strain evidence="4">PSBB022</strain>
    </source>
</reference>
<accession>A0A266Q942</accession>
<protein>
    <recommendedName>
        <fullName evidence="5">Glycosyl transferase family 1</fullName>
    </recommendedName>
</protein>
<keyword evidence="4" id="KW-1185">Reference proteome</keyword>
<dbReference type="InterPro" id="IPR001296">
    <property type="entry name" value="Glyco_trans_1"/>
</dbReference>
<gene>
    <name evidence="3" type="ORF">CBP51_05035</name>
</gene>
<dbReference type="RefSeq" id="WP_094984064.1">
    <property type="nucleotide sequence ID" value="NZ_NHNI01000001.1"/>
</dbReference>
<proteinExistence type="predicted"/>
<evidence type="ECO:0000313" key="3">
    <source>
        <dbReference type="EMBL" id="OZY86394.1"/>
    </source>
</evidence>
<dbReference type="GO" id="GO:1901135">
    <property type="term" value="P:carbohydrate derivative metabolic process"/>
    <property type="evidence" value="ECO:0007669"/>
    <property type="project" value="UniProtKB-ARBA"/>
</dbReference>
<dbReference type="Pfam" id="PF00534">
    <property type="entry name" value="Glycos_transf_1"/>
    <property type="match status" value="1"/>
</dbReference>
<evidence type="ECO:0000259" key="2">
    <source>
        <dbReference type="Pfam" id="PF13439"/>
    </source>
</evidence>
<evidence type="ECO:0000313" key="4">
    <source>
        <dbReference type="Proteomes" id="UP000216101"/>
    </source>
</evidence>
<dbReference type="Pfam" id="PF13439">
    <property type="entry name" value="Glyco_transf_4"/>
    <property type="match status" value="1"/>
</dbReference>